<dbReference type="EMBL" id="KN819673">
    <property type="protein sequence ID" value="KIJ08221.1"/>
    <property type="molecule type" value="Genomic_DNA"/>
</dbReference>
<dbReference type="PANTHER" id="PTHR35201">
    <property type="entry name" value="TERPENE SYNTHASE"/>
    <property type="match status" value="1"/>
</dbReference>
<dbReference type="InterPro" id="IPR008949">
    <property type="entry name" value="Isoprenoid_synthase_dom_sf"/>
</dbReference>
<gene>
    <name evidence="7" type="ORF">PAXINDRAFT_18633</name>
</gene>
<keyword evidence="5 6" id="KW-0456">Lyase</keyword>
<dbReference type="Proteomes" id="UP000053647">
    <property type="component" value="Unassembled WGS sequence"/>
</dbReference>
<evidence type="ECO:0000256" key="3">
    <source>
        <dbReference type="ARBA" id="ARBA00022723"/>
    </source>
</evidence>
<proteinExistence type="inferred from homology"/>
<dbReference type="GO" id="GO:0010333">
    <property type="term" value="F:terpene synthase activity"/>
    <property type="evidence" value="ECO:0007669"/>
    <property type="project" value="InterPro"/>
</dbReference>
<protein>
    <recommendedName>
        <fullName evidence="6">Terpene synthase</fullName>
        <ecNumber evidence="6">4.2.3.-</ecNumber>
    </recommendedName>
</protein>
<evidence type="ECO:0000256" key="2">
    <source>
        <dbReference type="ARBA" id="ARBA00006333"/>
    </source>
</evidence>
<reference evidence="7 8" key="1">
    <citation type="submission" date="2014-06" db="EMBL/GenBank/DDBJ databases">
        <authorList>
            <consortium name="DOE Joint Genome Institute"/>
            <person name="Kuo A."/>
            <person name="Kohler A."/>
            <person name="Nagy L.G."/>
            <person name="Floudas D."/>
            <person name="Copeland A."/>
            <person name="Barry K.W."/>
            <person name="Cichocki N."/>
            <person name="Veneault-Fourrey C."/>
            <person name="LaButti K."/>
            <person name="Lindquist E.A."/>
            <person name="Lipzen A."/>
            <person name="Lundell T."/>
            <person name="Morin E."/>
            <person name="Murat C."/>
            <person name="Sun H."/>
            <person name="Tunlid A."/>
            <person name="Henrissat B."/>
            <person name="Grigoriev I.V."/>
            <person name="Hibbett D.S."/>
            <person name="Martin F."/>
            <person name="Nordberg H.P."/>
            <person name="Cantor M.N."/>
            <person name="Hua S.X."/>
        </authorList>
    </citation>
    <scope>NUCLEOTIDE SEQUENCE [LARGE SCALE GENOMIC DNA]</scope>
    <source>
        <strain evidence="7 8">ATCC 200175</strain>
    </source>
</reference>
<dbReference type="HOGENOM" id="CLU_042538_2_1_1"/>
<dbReference type="SFLD" id="SFLDS00005">
    <property type="entry name" value="Isoprenoid_Synthase_Type_I"/>
    <property type="match status" value="1"/>
</dbReference>
<dbReference type="InterPro" id="IPR034686">
    <property type="entry name" value="Terpene_cyclase-like_2"/>
</dbReference>
<evidence type="ECO:0000313" key="8">
    <source>
        <dbReference type="Proteomes" id="UP000053647"/>
    </source>
</evidence>
<dbReference type="SFLD" id="SFLDG01020">
    <property type="entry name" value="Terpene_Cyclase_Like_2"/>
    <property type="match status" value="1"/>
</dbReference>
<accession>A0A0C9TLN6</accession>
<keyword evidence="8" id="KW-1185">Reference proteome</keyword>
<keyword evidence="3 6" id="KW-0479">Metal-binding</keyword>
<dbReference type="Gene3D" id="1.10.600.10">
    <property type="entry name" value="Farnesyl Diphosphate Synthase"/>
    <property type="match status" value="1"/>
</dbReference>
<dbReference type="PANTHER" id="PTHR35201:SF4">
    <property type="entry name" value="BETA-PINACENE SYNTHASE-RELATED"/>
    <property type="match status" value="1"/>
</dbReference>
<comment type="cofactor">
    <cofactor evidence="1 6">
        <name>Mg(2+)</name>
        <dbReference type="ChEBI" id="CHEBI:18420"/>
    </cofactor>
</comment>
<dbReference type="SUPFAM" id="SSF48576">
    <property type="entry name" value="Terpenoid synthases"/>
    <property type="match status" value="1"/>
</dbReference>
<comment type="similarity">
    <text evidence="2 6">Belongs to the terpene synthase family.</text>
</comment>
<organism evidence="7 8">
    <name type="scientific">Paxillus involutus ATCC 200175</name>
    <dbReference type="NCBI Taxonomy" id="664439"/>
    <lineage>
        <taxon>Eukaryota</taxon>
        <taxon>Fungi</taxon>
        <taxon>Dikarya</taxon>
        <taxon>Basidiomycota</taxon>
        <taxon>Agaricomycotina</taxon>
        <taxon>Agaricomycetes</taxon>
        <taxon>Agaricomycetidae</taxon>
        <taxon>Boletales</taxon>
        <taxon>Paxilineae</taxon>
        <taxon>Paxillaceae</taxon>
        <taxon>Paxillus</taxon>
    </lineage>
</organism>
<evidence type="ECO:0000256" key="5">
    <source>
        <dbReference type="ARBA" id="ARBA00023239"/>
    </source>
</evidence>
<evidence type="ECO:0000256" key="6">
    <source>
        <dbReference type="RuleBase" id="RU366034"/>
    </source>
</evidence>
<name>A0A0C9TLN6_PAXIN</name>
<dbReference type="GO" id="GO:0046872">
    <property type="term" value="F:metal ion binding"/>
    <property type="evidence" value="ECO:0007669"/>
    <property type="project" value="UniProtKB-KW"/>
</dbReference>
<reference evidence="8" key="2">
    <citation type="submission" date="2015-01" db="EMBL/GenBank/DDBJ databases">
        <title>Evolutionary Origins and Diversification of the Mycorrhizal Mutualists.</title>
        <authorList>
            <consortium name="DOE Joint Genome Institute"/>
            <consortium name="Mycorrhizal Genomics Consortium"/>
            <person name="Kohler A."/>
            <person name="Kuo A."/>
            <person name="Nagy L.G."/>
            <person name="Floudas D."/>
            <person name="Copeland A."/>
            <person name="Barry K.W."/>
            <person name="Cichocki N."/>
            <person name="Veneault-Fourrey C."/>
            <person name="LaButti K."/>
            <person name="Lindquist E.A."/>
            <person name="Lipzen A."/>
            <person name="Lundell T."/>
            <person name="Morin E."/>
            <person name="Murat C."/>
            <person name="Riley R."/>
            <person name="Ohm R."/>
            <person name="Sun H."/>
            <person name="Tunlid A."/>
            <person name="Henrissat B."/>
            <person name="Grigoriev I.V."/>
            <person name="Hibbett D.S."/>
            <person name="Martin F."/>
        </authorList>
    </citation>
    <scope>NUCLEOTIDE SEQUENCE [LARGE SCALE GENOMIC DNA]</scope>
    <source>
        <strain evidence="8">ATCC 200175</strain>
    </source>
</reference>
<dbReference type="Pfam" id="PF19086">
    <property type="entry name" value="Terpene_syn_C_2"/>
    <property type="match status" value="1"/>
</dbReference>
<dbReference type="AlphaFoldDB" id="A0A0C9TLN6"/>
<evidence type="ECO:0000256" key="4">
    <source>
        <dbReference type="ARBA" id="ARBA00022842"/>
    </source>
</evidence>
<evidence type="ECO:0000256" key="1">
    <source>
        <dbReference type="ARBA" id="ARBA00001946"/>
    </source>
</evidence>
<dbReference type="EC" id="4.2.3.-" evidence="6"/>
<evidence type="ECO:0000313" key="7">
    <source>
        <dbReference type="EMBL" id="KIJ08221.1"/>
    </source>
</evidence>
<dbReference type="OrthoDB" id="2861623at2759"/>
<keyword evidence="4 6" id="KW-0460">Magnesium</keyword>
<dbReference type="GO" id="GO:0008299">
    <property type="term" value="P:isoprenoid biosynthetic process"/>
    <property type="evidence" value="ECO:0007669"/>
    <property type="project" value="UniProtKB-ARBA"/>
</dbReference>
<sequence>MPPVSPAYPSPPTKVVLPDLISYCPFDPHISRHHKLVSIESKRWLFNGIPHHNEQFRRETHGLKCGRFAARCYPNASYPQLRVCSDFLHWLFHIDDLSDDIDSHSIRNVSNVVMNSLYHPHTYRSSARLNWMTTDFYKRMIQTASPGTCQRLKEGIEIFFRGLHQEAIDRASGYVPDLGSYITLRRDTSACKACWVLIEYVNNLDIPDEVMDHPIIRSLNDTTIDFAAWSNDLYSYHIENSKGHTHNIIDAVMKEKDLDVQGAMDFVGELCKRSIDRFVEDRKKLPSWGEKIDKDVAVYVEGLADWMPANLHWCFETERYYGKQGKEVKKTRVVTLLPKIRNPTNLAASLATTGTACL</sequence>